<gene>
    <name evidence="1" type="ORF">TM448A02742_0006</name>
    <name evidence="2" type="ORF">TM448B03070_0007</name>
</gene>
<dbReference type="EMBL" id="MT144989">
    <property type="protein sequence ID" value="QJI02288.1"/>
    <property type="molecule type" value="Genomic_DNA"/>
</dbReference>
<protein>
    <submittedName>
        <fullName evidence="1">Uncharacterized protein</fullName>
    </submittedName>
</protein>
<organism evidence="1">
    <name type="scientific">viral metagenome</name>
    <dbReference type="NCBI Taxonomy" id="1070528"/>
    <lineage>
        <taxon>unclassified sequences</taxon>
        <taxon>metagenomes</taxon>
        <taxon>organismal metagenomes</taxon>
    </lineage>
</organism>
<evidence type="ECO:0000313" key="2">
    <source>
        <dbReference type="EMBL" id="QJI02288.1"/>
    </source>
</evidence>
<evidence type="ECO:0000313" key="1">
    <source>
        <dbReference type="EMBL" id="QJA52466.1"/>
    </source>
</evidence>
<name>A0A6H1ZX08_9ZZZZ</name>
<reference evidence="1" key="1">
    <citation type="submission" date="2020-03" db="EMBL/GenBank/DDBJ databases">
        <title>The deep terrestrial virosphere.</title>
        <authorList>
            <person name="Holmfeldt K."/>
            <person name="Nilsson E."/>
            <person name="Simone D."/>
            <person name="Lopez-Fernandez M."/>
            <person name="Wu X."/>
            <person name="de Brujin I."/>
            <person name="Lundin D."/>
            <person name="Andersson A."/>
            <person name="Bertilsson S."/>
            <person name="Dopson M."/>
        </authorList>
    </citation>
    <scope>NUCLEOTIDE SEQUENCE</scope>
    <source>
        <strain evidence="1">TM448A02742</strain>
        <strain evidence="2">TM448B03070</strain>
    </source>
</reference>
<dbReference type="AlphaFoldDB" id="A0A6H1ZX08"/>
<dbReference type="EMBL" id="MT144342">
    <property type="protein sequence ID" value="QJA52466.1"/>
    <property type="molecule type" value="Genomic_DNA"/>
</dbReference>
<proteinExistence type="predicted"/>
<accession>A0A6H1ZX08</accession>
<sequence length="60" mass="7194">MSKRHEDIIKNIMAYGRFKTKELAEAWAIKEFGSDWRTRSAVKAKRIIMTNPHEKEWDDE</sequence>